<keyword evidence="2" id="KW-1185">Reference proteome</keyword>
<gene>
    <name evidence="1" type="ordered locus">Q7A_216</name>
</gene>
<dbReference type="Proteomes" id="UP000009144">
    <property type="component" value="Chromosome"/>
</dbReference>
<evidence type="ECO:0000313" key="2">
    <source>
        <dbReference type="Proteomes" id="UP000009144"/>
    </source>
</evidence>
<name>I1XFA6_METNJ</name>
<dbReference type="HOGENOM" id="CLU_2991540_0_0_6"/>
<organism evidence="1 2">
    <name type="scientific">Methylophaga nitratireducenticrescens</name>
    <dbReference type="NCBI Taxonomy" id="754476"/>
    <lineage>
        <taxon>Bacteria</taxon>
        <taxon>Pseudomonadati</taxon>
        <taxon>Pseudomonadota</taxon>
        <taxon>Gammaproteobacteria</taxon>
        <taxon>Thiotrichales</taxon>
        <taxon>Piscirickettsiaceae</taxon>
        <taxon>Methylophaga</taxon>
    </lineage>
</organism>
<dbReference type="AlphaFoldDB" id="I1XFA6"/>
<evidence type="ECO:0000313" key="1">
    <source>
        <dbReference type="EMBL" id="AFI83075.1"/>
    </source>
</evidence>
<dbReference type="EMBL" id="CP003390">
    <property type="protein sequence ID" value="AFI83075.1"/>
    <property type="molecule type" value="Genomic_DNA"/>
</dbReference>
<proteinExistence type="predicted"/>
<protein>
    <submittedName>
        <fullName evidence="1">Uncharacterized protein</fullName>
    </submittedName>
</protein>
<sequence length="57" mass="6628">MNNIFSVEYNAFYVLRNAFWVDDGSVCYSCIAKHVAARYNCDDDPHSQLDAQARYLF</sequence>
<reference evidence="1 2" key="2">
    <citation type="journal article" date="2013" name="Int. J. Syst. Evol. Microbiol.">
        <title>Methylophaga nitratireducenticrescens sp. nov. and Methylophaga frappieri sp. nov., isolated from the biofilm of the methanol-fed denitrification system treating the seawater at the Montreal Biodome.</title>
        <authorList>
            <person name="Villeneuve C."/>
            <person name="Martineau C."/>
            <person name="Mauffrey F."/>
            <person name="Villemur R."/>
        </authorList>
    </citation>
    <scope>NUCLEOTIDE SEQUENCE [LARGE SCALE GENOMIC DNA]</scope>
    <source>
        <strain evidence="1 2">JAM1</strain>
    </source>
</reference>
<reference evidence="1 2" key="1">
    <citation type="journal article" date="2012" name="J. Bacteriol.">
        <title>Complete genome sequences of Methylophaga sp. strain JAM1 and Methylophaga sp. strain JAM7.</title>
        <authorList>
            <person name="Villeneuve C."/>
            <person name="Martineau C."/>
            <person name="Mauffrey F."/>
            <person name="Villemur R."/>
        </authorList>
    </citation>
    <scope>NUCLEOTIDE SEQUENCE [LARGE SCALE GENOMIC DNA]</scope>
    <source>
        <strain evidence="1 2">JAM1</strain>
    </source>
</reference>
<accession>I1XFA6</accession>